<feature type="region of interest" description="Disordered" evidence="10">
    <location>
        <begin position="318"/>
        <end position="384"/>
    </location>
</feature>
<dbReference type="GO" id="GO:0005737">
    <property type="term" value="C:cytoplasm"/>
    <property type="evidence" value="ECO:0007669"/>
    <property type="project" value="UniProtKB-SubCell"/>
</dbReference>
<proteinExistence type="predicted"/>
<evidence type="ECO:0000313" key="12">
    <source>
        <dbReference type="Proteomes" id="UP000813463"/>
    </source>
</evidence>
<dbReference type="KEGG" id="soe:110794405"/>
<dbReference type="PANTHER" id="PTHR31169">
    <property type="entry name" value="OS05G0300700 PROTEIN"/>
    <property type="match status" value="1"/>
</dbReference>
<keyword evidence="12" id="KW-1185">Reference proteome</keyword>
<dbReference type="Proteomes" id="UP000813463">
    <property type="component" value="Chromosome 4"/>
</dbReference>
<evidence type="ECO:0000256" key="2">
    <source>
        <dbReference type="ARBA" id="ARBA00004496"/>
    </source>
</evidence>
<evidence type="ECO:0000256" key="6">
    <source>
        <dbReference type="ARBA" id="ARBA00022843"/>
    </source>
</evidence>
<dbReference type="InterPro" id="IPR018866">
    <property type="entry name" value="Znf-4CXXC_R1"/>
</dbReference>
<dbReference type="GeneID" id="110794405"/>
<evidence type="ECO:0000256" key="8">
    <source>
        <dbReference type="ARBA" id="ARBA00023163"/>
    </source>
</evidence>
<feature type="region of interest" description="Disordered" evidence="10">
    <location>
        <begin position="1"/>
        <end position="67"/>
    </location>
</feature>
<feature type="compositionally biased region" description="Basic and acidic residues" evidence="10">
    <location>
        <begin position="58"/>
        <end position="67"/>
    </location>
</feature>
<keyword evidence="4" id="KW-1017">Isopeptide bond</keyword>
<protein>
    <recommendedName>
        <fullName evidence="11">Zinc-finger domain-containing protein</fullName>
    </recommendedName>
</protein>
<evidence type="ECO:0000259" key="11">
    <source>
        <dbReference type="Pfam" id="PF10497"/>
    </source>
</evidence>
<keyword evidence="5" id="KW-0597">Phosphoprotein</keyword>
<dbReference type="Pfam" id="PF10497">
    <property type="entry name" value="zf-4CXXC_R1"/>
    <property type="match status" value="1"/>
</dbReference>
<dbReference type="RefSeq" id="XP_021855077.1">
    <property type="nucleotide sequence ID" value="XM_021999385.2"/>
</dbReference>
<evidence type="ECO:0000256" key="9">
    <source>
        <dbReference type="ARBA" id="ARBA00023242"/>
    </source>
</evidence>
<feature type="domain" description="Zinc-finger" evidence="11">
    <location>
        <begin position="202"/>
        <end position="294"/>
    </location>
</feature>
<gene>
    <name evidence="13" type="primary">LOC110794405</name>
</gene>
<feature type="compositionally biased region" description="Basic residues" evidence="10">
    <location>
        <begin position="104"/>
        <end position="117"/>
    </location>
</feature>
<reference evidence="12" key="1">
    <citation type="journal article" date="2021" name="Nat. Commun.">
        <title>Genomic analyses provide insights into spinach domestication and the genetic basis of agronomic traits.</title>
        <authorList>
            <person name="Cai X."/>
            <person name="Sun X."/>
            <person name="Xu C."/>
            <person name="Sun H."/>
            <person name="Wang X."/>
            <person name="Ge C."/>
            <person name="Zhang Z."/>
            <person name="Wang Q."/>
            <person name="Fei Z."/>
            <person name="Jiao C."/>
            <person name="Wang Q."/>
        </authorList>
    </citation>
    <scope>NUCLEOTIDE SEQUENCE [LARGE SCALE GENOMIC DNA]</scope>
    <source>
        <strain evidence="12">cv. Varoflay</strain>
    </source>
</reference>
<feature type="compositionally biased region" description="Polar residues" evidence="10">
    <location>
        <begin position="362"/>
        <end position="371"/>
    </location>
</feature>
<evidence type="ECO:0000256" key="5">
    <source>
        <dbReference type="ARBA" id="ARBA00022553"/>
    </source>
</evidence>
<evidence type="ECO:0000313" key="13">
    <source>
        <dbReference type="RefSeq" id="XP_021855077.1"/>
    </source>
</evidence>
<dbReference type="PANTHER" id="PTHR31169:SF33">
    <property type="entry name" value="CELL DIVISION CYCLE-ASSOCIATED 7-LIKE PROTEIN"/>
    <property type="match status" value="1"/>
</dbReference>
<reference evidence="13" key="2">
    <citation type="submission" date="2025-08" db="UniProtKB">
        <authorList>
            <consortium name="RefSeq"/>
        </authorList>
    </citation>
    <scope>IDENTIFICATION</scope>
    <source>
        <tissue evidence="13">Leaf</tissue>
    </source>
</reference>
<dbReference type="OrthoDB" id="298344at2759"/>
<feature type="compositionally biased region" description="Acidic residues" evidence="10">
    <location>
        <begin position="338"/>
        <end position="349"/>
    </location>
</feature>
<dbReference type="GO" id="GO:0006355">
    <property type="term" value="P:regulation of DNA-templated transcription"/>
    <property type="evidence" value="ECO:0007669"/>
    <property type="project" value="InterPro"/>
</dbReference>
<dbReference type="AlphaFoldDB" id="A0A9R0ITW2"/>
<name>A0A9R0ITW2_SPIOL</name>
<evidence type="ECO:0000256" key="7">
    <source>
        <dbReference type="ARBA" id="ARBA00023015"/>
    </source>
</evidence>
<keyword evidence="6" id="KW-0832">Ubl conjugation</keyword>
<dbReference type="GO" id="GO:0005634">
    <property type="term" value="C:nucleus"/>
    <property type="evidence" value="ECO:0000318"/>
    <property type="project" value="GO_Central"/>
</dbReference>
<accession>A0A9R0ITW2</accession>
<evidence type="ECO:0000256" key="10">
    <source>
        <dbReference type="SAM" id="MobiDB-lite"/>
    </source>
</evidence>
<evidence type="ECO:0000256" key="1">
    <source>
        <dbReference type="ARBA" id="ARBA00004123"/>
    </source>
</evidence>
<feature type="region of interest" description="Disordered" evidence="10">
    <location>
        <begin position="98"/>
        <end position="120"/>
    </location>
</feature>
<evidence type="ECO:0000256" key="3">
    <source>
        <dbReference type="ARBA" id="ARBA00022490"/>
    </source>
</evidence>
<feature type="compositionally biased region" description="Basic and acidic residues" evidence="10">
    <location>
        <begin position="350"/>
        <end position="361"/>
    </location>
</feature>
<evidence type="ECO:0000256" key="4">
    <source>
        <dbReference type="ARBA" id="ARBA00022499"/>
    </source>
</evidence>
<keyword evidence="8" id="KW-0804">Transcription</keyword>
<comment type="subcellular location">
    <subcellularLocation>
        <location evidence="2">Cytoplasm</location>
    </subcellularLocation>
    <subcellularLocation>
        <location evidence="1">Nucleus</location>
    </subcellularLocation>
</comment>
<keyword evidence="7" id="KW-0805">Transcription regulation</keyword>
<sequence length="384" mass="43782">MVMTLRKRVPPISPQSESEHDSESEPEISPKRAKTQKNPNPIKKTETLSSSESESESDSEKENEVSFEYEKIREQRIRENRERMEKLGIFTLSSQCFNGNQKGVPRKKPAPQKKKRYPPLYPRVRDRSYDAARRSDRLKDVQRAHIMETERSLKDMGIWIPEEWKTEIYTEEDEKLLGDCETKWTLKVDGVDEDGDRLYNPDGTPCHQCRQKVHGKLTYCSKCRSPLGKICGDCLYTRYGENVLEAVENPTWSCPSCRGICNCSRCRRTKGWDPINIQHSKVIESGFKSVAHYLILTRRAGATKKELNDGAVVLDLTAEEKTAAPQPDEGSDYSAESSESESDDSDSEDESKGEKTKKEQPVESQVDTTEVSNEEAADMVQKIN</sequence>
<keyword evidence="9" id="KW-0539">Nucleus</keyword>
<organism evidence="12 13">
    <name type="scientific">Spinacia oleracea</name>
    <name type="common">Spinach</name>
    <dbReference type="NCBI Taxonomy" id="3562"/>
    <lineage>
        <taxon>Eukaryota</taxon>
        <taxon>Viridiplantae</taxon>
        <taxon>Streptophyta</taxon>
        <taxon>Embryophyta</taxon>
        <taxon>Tracheophyta</taxon>
        <taxon>Spermatophyta</taxon>
        <taxon>Magnoliopsida</taxon>
        <taxon>eudicotyledons</taxon>
        <taxon>Gunneridae</taxon>
        <taxon>Pentapetalae</taxon>
        <taxon>Caryophyllales</taxon>
        <taxon>Chenopodiaceae</taxon>
        <taxon>Chenopodioideae</taxon>
        <taxon>Anserineae</taxon>
        <taxon>Spinacia</taxon>
    </lineage>
</organism>
<dbReference type="InterPro" id="IPR040221">
    <property type="entry name" value="CDCA7/CDA7L"/>
</dbReference>
<keyword evidence="3" id="KW-0963">Cytoplasm</keyword>